<dbReference type="AlphaFoldDB" id="A0A2T7A859"/>
<organism evidence="1 2">
    <name type="scientific">Tuber borchii</name>
    <name type="common">White truffle</name>
    <dbReference type="NCBI Taxonomy" id="42251"/>
    <lineage>
        <taxon>Eukaryota</taxon>
        <taxon>Fungi</taxon>
        <taxon>Dikarya</taxon>
        <taxon>Ascomycota</taxon>
        <taxon>Pezizomycotina</taxon>
        <taxon>Pezizomycetes</taxon>
        <taxon>Pezizales</taxon>
        <taxon>Tuberaceae</taxon>
        <taxon>Tuber</taxon>
    </lineage>
</organism>
<evidence type="ECO:0000313" key="2">
    <source>
        <dbReference type="Proteomes" id="UP000244722"/>
    </source>
</evidence>
<keyword evidence="2" id="KW-1185">Reference proteome</keyword>
<comment type="caution">
    <text evidence="1">The sequence shown here is derived from an EMBL/GenBank/DDBJ whole genome shotgun (WGS) entry which is preliminary data.</text>
</comment>
<reference evidence="1 2" key="1">
    <citation type="submission" date="2017-04" db="EMBL/GenBank/DDBJ databases">
        <title>Draft genome sequence of Tuber borchii Vittad., a whitish edible truffle.</title>
        <authorList>
            <consortium name="DOE Joint Genome Institute"/>
            <person name="Murat C."/>
            <person name="Kuo A."/>
            <person name="Barry K.W."/>
            <person name="Clum A."/>
            <person name="Dockter R.B."/>
            <person name="Fauchery L."/>
            <person name="Iotti M."/>
            <person name="Kohler A."/>
            <person name="Labutti K."/>
            <person name="Lindquist E.A."/>
            <person name="Lipzen A."/>
            <person name="Ohm R.A."/>
            <person name="Wang M."/>
            <person name="Grigoriev I.V."/>
            <person name="Zambonelli A."/>
            <person name="Martin F.M."/>
        </authorList>
    </citation>
    <scope>NUCLEOTIDE SEQUENCE [LARGE SCALE GENOMIC DNA]</scope>
    <source>
        <strain evidence="1 2">Tbo3840</strain>
    </source>
</reference>
<gene>
    <name evidence="1" type="ORF">B9Z19DRAFT_1118633</name>
</gene>
<sequence length="71" mass="7732">MAAAVLVLEVGVRDSTALVPDTESTTLCKKSLQGFALKPQIECSVCVLHNRQPAQIPPTKHYHTALNPKHK</sequence>
<protein>
    <submittedName>
        <fullName evidence="1">Uncharacterized protein</fullName>
    </submittedName>
</protein>
<evidence type="ECO:0000313" key="1">
    <source>
        <dbReference type="EMBL" id="PUU83903.1"/>
    </source>
</evidence>
<dbReference type="EMBL" id="NESQ01000006">
    <property type="protein sequence ID" value="PUU83903.1"/>
    <property type="molecule type" value="Genomic_DNA"/>
</dbReference>
<dbReference type="Proteomes" id="UP000244722">
    <property type="component" value="Unassembled WGS sequence"/>
</dbReference>
<name>A0A2T7A859_TUBBO</name>
<accession>A0A2T7A859</accession>
<proteinExistence type="predicted"/>